<dbReference type="InterPro" id="IPR039569">
    <property type="entry name" value="FAS1-like_DH_region"/>
</dbReference>
<proteinExistence type="predicted"/>
<evidence type="ECO:0000313" key="3">
    <source>
        <dbReference type="Proteomes" id="UP000245048"/>
    </source>
</evidence>
<dbReference type="AlphaFoldDB" id="A0A2U1V5F4"/>
<dbReference type="InterPro" id="IPR029069">
    <property type="entry name" value="HotDog_dom_sf"/>
</dbReference>
<gene>
    <name evidence="2" type="ORF">CR165_08125</name>
</gene>
<dbReference type="RefSeq" id="WP_109516486.1">
    <property type="nucleotide sequence ID" value="NZ_PDOA01000004.1"/>
</dbReference>
<name>A0A2U1V5F4_9PROT</name>
<dbReference type="Proteomes" id="UP000245048">
    <property type="component" value="Unassembled WGS sequence"/>
</dbReference>
<reference evidence="3" key="1">
    <citation type="submission" date="2017-10" db="EMBL/GenBank/DDBJ databases">
        <authorList>
            <person name="Toshchakov S.V."/>
            <person name="Goeva M.A."/>
        </authorList>
    </citation>
    <scope>NUCLEOTIDE SEQUENCE [LARGE SCALE GENOMIC DNA]</scope>
    <source>
        <strain evidence="3">JR1/69-1-13</strain>
    </source>
</reference>
<dbReference type="PANTHER" id="PTHR28152:SF1">
    <property type="entry name" value="HYDROXYACYL-THIOESTER DEHYDRATASE TYPE 2, MITOCHONDRIAL"/>
    <property type="match status" value="1"/>
</dbReference>
<dbReference type="EMBL" id="PDOA01000004">
    <property type="protein sequence ID" value="PWC29149.1"/>
    <property type="molecule type" value="Genomic_DNA"/>
</dbReference>
<accession>A0A2U1V5F4</accession>
<dbReference type="PANTHER" id="PTHR28152">
    <property type="entry name" value="HYDROXYACYL-THIOESTER DEHYDRATASE TYPE 2, MITOCHONDRIAL"/>
    <property type="match status" value="1"/>
</dbReference>
<comment type="caution">
    <text evidence="2">The sequence shown here is derived from an EMBL/GenBank/DDBJ whole genome shotgun (WGS) entry which is preliminary data.</text>
</comment>
<dbReference type="GO" id="GO:0019171">
    <property type="term" value="F:(3R)-hydroxyacyl-[acyl-carrier-protein] dehydratase activity"/>
    <property type="evidence" value="ECO:0007669"/>
    <property type="project" value="TreeGrafter"/>
</dbReference>
<dbReference type="SUPFAM" id="SSF54637">
    <property type="entry name" value="Thioesterase/thiol ester dehydrase-isomerase"/>
    <property type="match status" value="1"/>
</dbReference>
<protein>
    <submittedName>
        <fullName evidence="2">Acyl-CoA dehydrogenase</fullName>
    </submittedName>
</protein>
<evidence type="ECO:0000259" key="1">
    <source>
        <dbReference type="Pfam" id="PF13452"/>
    </source>
</evidence>
<evidence type="ECO:0000313" key="2">
    <source>
        <dbReference type="EMBL" id="PWC29149.1"/>
    </source>
</evidence>
<dbReference type="InterPro" id="IPR052741">
    <property type="entry name" value="Mitochondrial_HTD2"/>
</dbReference>
<sequence length="282" mass="30742">MPYQEFVGRAETREDRIDPRLVEGLAATLSRPVPQAELPPLWHWMLFQDWKPADGLGPDGHPKRGGFLPPVHHLERRMWAGGRVTFQGGLRSGDDVRRTSTIQSIESKAGGSGELVFVTVKHVLEGPRGPVLEEEQDIVYRGAGGAAVKAAPPALHWEDATSTVVMPDAVLLFRYSALTGNGHRIHYDHPYVTQVEGYPGLVVHGPLQATWLAQHALDMSRPGARLAAFRYRGQRPAIGGSPLTLLGRPKEGQGEGQSEGRILLETRDPQGATCQVAEATLV</sequence>
<feature type="domain" description="FAS1-like dehydratase" evidence="1">
    <location>
        <begin position="72"/>
        <end position="129"/>
    </location>
</feature>
<keyword evidence="3" id="KW-1185">Reference proteome</keyword>
<dbReference type="Gene3D" id="3.10.129.10">
    <property type="entry name" value="Hotdog Thioesterase"/>
    <property type="match status" value="2"/>
</dbReference>
<organism evidence="2 3">
    <name type="scientific">Teichococcus aestuarii</name>
    <dbReference type="NCBI Taxonomy" id="568898"/>
    <lineage>
        <taxon>Bacteria</taxon>
        <taxon>Pseudomonadati</taxon>
        <taxon>Pseudomonadota</taxon>
        <taxon>Alphaproteobacteria</taxon>
        <taxon>Acetobacterales</taxon>
        <taxon>Roseomonadaceae</taxon>
        <taxon>Roseomonas</taxon>
    </lineage>
</organism>
<dbReference type="OrthoDB" id="7183822at2"/>
<dbReference type="Pfam" id="PF13452">
    <property type="entry name" value="FAS1_DH_region"/>
    <property type="match status" value="1"/>
</dbReference>